<keyword evidence="3" id="KW-1185">Reference proteome</keyword>
<evidence type="ECO:0000313" key="2">
    <source>
        <dbReference type="EMBL" id="GFS57816.1"/>
    </source>
</evidence>
<dbReference type="OrthoDB" id="75807at2759"/>
<dbReference type="AlphaFoldDB" id="A0A8X6MH49"/>
<name>A0A8X6MH49_9ARAC</name>
<dbReference type="EMBL" id="BMAV01027282">
    <property type="protein sequence ID" value="GFS57816.1"/>
    <property type="molecule type" value="Genomic_DNA"/>
</dbReference>
<gene>
    <name evidence="2" type="primary">PGBD4_256</name>
    <name evidence="2" type="ORF">TNIN_452501</name>
</gene>
<dbReference type="PANTHER" id="PTHR46599">
    <property type="entry name" value="PIGGYBAC TRANSPOSABLE ELEMENT-DERIVED PROTEIN 4"/>
    <property type="match status" value="1"/>
</dbReference>
<dbReference type="Pfam" id="PF13843">
    <property type="entry name" value="DDE_Tnp_1_7"/>
    <property type="match status" value="1"/>
</dbReference>
<dbReference type="InterPro" id="IPR029526">
    <property type="entry name" value="PGBD"/>
</dbReference>
<proteinExistence type="predicted"/>
<accession>A0A8X6MH49</accession>
<organism evidence="2 3">
    <name type="scientific">Trichonephila inaurata madagascariensis</name>
    <dbReference type="NCBI Taxonomy" id="2747483"/>
    <lineage>
        <taxon>Eukaryota</taxon>
        <taxon>Metazoa</taxon>
        <taxon>Ecdysozoa</taxon>
        <taxon>Arthropoda</taxon>
        <taxon>Chelicerata</taxon>
        <taxon>Arachnida</taxon>
        <taxon>Araneae</taxon>
        <taxon>Araneomorphae</taxon>
        <taxon>Entelegynae</taxon>
        <taxon>Araneoidea</taxon>
        <taxon>Nephilidae</taxon>
        <taxon>Trichonephila</taxon>
        <taxon>Trichonephila inaurata</taxon>
    </lineage>
</organism>
<protein>
    <submittedName>
        <fullName evidence="2">PiggyBac transposable element-derived protein 4</fullName>
    </submittedName>
</protein>
<comment type="caution">
    <text evidence="2">The sequence shown here is derived from an EMBL/GenBank/DDBJ whole genome shotgun (WGS) entry which is preliminary data.</text>
</comment>
<dbReference type="Proteomes" id="UP000886998">
    <property type="component" value="Unassembled WGS sequence"/>
</dbReference>
<evidence type="ECO:0000259" key="1">
    <source>
        <dbReference type="Pfam" id="PF13843"/>
    </source>
</evidence>
<evidence type="ECO:0000313" key="3">
    <source>
        <dbReference type="Proteomes" id="UP000886998"/>
    </source>
</evidence>
<feature type="domain" description="PiggyBac transposable element-derived protein" evidence="1">
    <location>
        <begin position="2"/>
        <end position="48"/>
    </location>
</feature>
<sequence>MHDYNNTMGGVDKVDEHRTNYPVARKRGKKYHQKIFFHLPDQALYNSFIMYNSAGGEKNNMNYRVAVVEQNKPNVQIPGPGCPSVSLLCLTGRYFPEHIPPKGKNSSSTSV</sequence>
<reference evidence="2" key="1">
    <citation type="submission" date="2020-08" db="EMBL/GenBank/DDBJ databases">
        <title>Multicomponent nature underlies the extraordinary mechanical properties of spider dragline silk.</title>
        <authorList>
            <person name="Kono N."/>
            <person name="Nakamura H."/>
            <person name="Mori M."/>
            <person name="Yoshida Y."/>
            <person name="Ohtoshi R."/>
            <person name="Malay A.D."/>
            <person name="Moran D.A.P."/>
            <person name="Tomita M."/>
            <person name="Numata K."/>
            <person name="Arakawa K."/>
        </authorList>
    </citation>
    <scope>NUCLEOTIDE SEQUENCE</scope>
</reference>
<dbReference type="PANTHER" id="PTHR46599:SF3">
    <property type="entry name" value="PIGGYBAC TRANSPOSABLE ELEMENT-DERIVED PROTEIN 4"/>
    <property type="match status" value="1"/>
</dbReference>